<dbReference type="AlphaFoldDB" id="A0AAU9JDY9"/>
<keyword evidence="1" id="KW-0732">Signal</keyword>
<feature type="chain" id="PRO_5043695308" evidence="1">
    <location>
        <begin position="19"/>
        <end position="129"/>
    </location>
</feature>
<accession>A0AAU9JDY9</accession>
<evidence type="ECO:0000313" key="3">
    <source>
        <dbReference type="Proteomes" id="UP001162131"/>
    </source>
</evidence>
<dbReference type="EMBL" id="CAJZBQ010000035">
    <property type="protein sequence ID" value="CAG9323973.1"/>
    <property type="molecule type" value="Genomic_DNA"/>
</dbReference>
<organism evidence="2 3">
    <name type="scientific">Blepharisma stoltei</name>
    <dbReference type="NCBI Taxonomy" id="1481888"/>
    <lineage>
        <taxon>Eukaryota</taxon>
        <taxon>Sar</taxon>
        <taxon>Alveolata</taxon>
        <taxon>Ciliophora</taxon>
        <taxon>Postciliodesmatophora</taxon>
        <taxon>Heterotrichea</taxon>
        <taxon>Heterotrichida</taxon>
        <taxon>Blepharismidae</taxon>
        <taxon>Blepharisma</taxon>
    </lineage>
</organism>
<comment type="caution">
    <text evidence="2">The sequence shown here is derived from an EMBL/GenBank/DDBJ whole genome shotgun (WGS) entry which is preliminary data.</text>
</comment>
<keyword evidence="3" id="KW-1185">Reference proteome</keyword>
<gene>
    <name evidence="2" type="ORF">BSTOLATCC_MIC34999</name>
</gene>
<feature type="signal peptide" evidence="1">
    <location>
        <begin position="1"/>
        <end position="18"/>
    </location>
</feature>
<evidence type="ECO:0000313" key="2">
    <source>
        <dbReference type="EMBL" id="CAG9323973.1"/>
    </source>
</evidence>
<protein>
    <submittedName>
        <fullName evidence="2">Uncharacterized protein</fullName>
    </submittedName>
</protein>
<evidence type="ECO:0000256" key="1">
    <source>
        <dbReference type="SAM" id="SignalP"/>
    </source>
</evidence>
<reference evidence="2" key="1">
    <citation type="submission" date="2021-09" db="EMBL/GenBank/DDBJ databases">
        <authorList>
            <consortium name="AG Swart"/>
            <person name="Singh M."/>
            <person name="Singh A."/>
            <person name="Seah K."/>
            <person name="Emmerich C."/>
        </authorList>
    </citation>
    <scope>NUCLEOTIDE SEQUENCE</scope>
    <source>
        <strain evidence="2">ATCC30299</strain>
    </source>
</reference>
<name>A0AAU9JDY9_9CILI</name>
<proteinExistence type="predicted"/>
<sequence>MLITYILVLIYAYYSINAVRDANVPIILENLGESFIQMGLFSRLASIFKDFGDNIVWQFSYKYFAINIQNLEIFYSKAISLLSKNNLCSAQDFFIQKNINLWKVNNGIYREKASLLDTTSQFIQLVNYK</sequence>
<dbReference type="Proteomes" id="UP001162131">
    <property type="component" value="Unassembled WGS sequence"/>
</dbReference>